<organism evidence="2 3">
    <name type="scientific">Selenomonas ruminantium subsp. lactilytica (strain NBRC 103574 / TAM6421)</name>
    <dbReference type="NCBI Taxonomy" id="927704"/>
    <lineage>
        <taxon>Bacteria</taxon>
        <taxon>Bacillati</taxon>
        <taxon>Bacillota</taxon>
        <taxon>Negativicutes</taxon>
        <taxon>Selenomonadales</taxon>
        <taxon>Selenomonadaceae</taxon>
        <taxon>Selenomonas</taxon>
    </lineage>
</organism>
<reference evidence="2 3" key="1">
    <citation type="submission" date="2011-10" db="EMBL/GenBank/DDBJ databases">
        <title>Whole genome sequence of Selenomonas ruminantium subsp. lactilytica TAM6421.</title>
        <authorList>
            <person name="Oguchi A."/>
            <person name="Ankai A."/>
            <person name="Kaneko J."/>
            <person name="Yamada-Narita S."/>
            <person name="Fukui S."/>
            <person name="Takahashi M."/>
            <person name="Onodera T."/>
            <person name="Kojima S."/>
            <person name="Fushimi T."/>
            <person name="Abe N."/>
            <person name="Kamio Y."/>
            <person name="Yamazaki S."/>
            <person name="Fujita N."/>
        </authorList>
    </citation>
    <scope>NUCLEOTIDE SEQUENCE [LARGE SCALE GENOMIC DNA]</scope>
    <source>
        <strain evidence="3">NBRC 103574 / TAM6421</strain>
        <plasmid evidence="2 3">pSRC3</plasmid>
    </source>
</reference>
<evidence type="ECO:0000313" key="2">
    <source>
        <dbReference type="EMBL" id="BAL85112.1"/>
    </source>
</evidence>
<dbReference type="KEGG" id="sri:SELR_pSRC300390"/>
<feature type="region of interest" description="Disordered" evidence="1">
    <location>
        <begin position="1"/>
        <end position="20"/>
    </location>
</feature>
<accession>I0GWH5</accession>
<geneLocation type="plasmid" evidence="2 3">
    <name>pSRC3</name>
</geneLocation>
<dbReference type="HOGENOM" id="CLU_1293576_0_0_9"/>
<dbReference type="Proteomes" id="UP000007887">
    <property type="component" value="Plasmid pSRC3"/>
</dbReference>
<dbReference type="RefSeq" id="WP_014426130.1">
    <property type="nucleotide sequence ID" value="NC_017073.1"/>
</dbReference>
<proteinExistence type="predicted"/>
<feature type="compositionally biased region" description="Pro residues" evidence="1">
    <location>
        <begin position="1"/>
        <end position="12"/>
    </location>
</feature>
<evidence type="ECO:0000256" key="1">
    <source>
        <dbReference type="SAM" id="MobiDB-lite"/>
    </source>
</evidence>
<keyword evidence="2" id="KW-0614">Plasmid</keyword>
<sequence>MARNHPAPPPGNKAPDRLHTNGAMGSLVEQFGLCELVRDKRLKGKSYRDITKEINDGNLIPNGYKISHNSIARWCRDNGLGGDMTAPTDEQVVNVYGTKVKALNLVNNAVDIISVELDELDRRVGNGDVEVSDLKQVIDMLDKMTLRQQTLSSEIGAIQEKVYCYKTVEKAMNIINDILRVRLDNESYEEIMKAFRENPMLIESLRKIAPSNL</sequence>
<protein>
    <submittedName>
        <fullName evidence="2">Uncharacterized protein</fullName>
    </submittedName>
</protein>
<dbReference type="AlphaFoldDB" id="I0GWH5"/>
<dbReference type="EMBL" id="AP012300">
    <property type="protein sequence ID" value="BAL85112.1"/>
    <property type="molecule type" value="Genomic_DNA"/>
</dbReference>
<name>I0GWH5_SELRL</name>
<dbReference type="PATRIC" id="fig|927704.6.peg.3352"/>
<gene>
    <name evidence="2" type="ordered locus">SELR_pSRC300390</name>
</gene>
<evidence type="ECO:0000313" key="3">
    <source>
        <dbReference type="Proteomes" id="UP000007887"/>
    </source>
</evidence>